<protein>
    <submittedName>
        <fullName evidence="2">Uncharacterized protein</fullName>
    </submittedName>
</protein>
<evidence type="ECO:0000313" key="3">
    <source>
        <dbReference type="Proteomes" id="UP000316726"/>
    </source>
</evidence>
<dbReference type="Proteomes" id="UP000316726">
    <property type="component" value="Chromosome 4"/>
</dbReference>
<accession>A0A5B8MJU6</accession>
<name>A0A5B8MJU6_9CHLO</name>
<organism evidence="2 3">
    <name type="scientific">Chloropicon primus</name>
    <dbReference type="NCBI Taxonomy" id="1764295"/>
    <lineage>
        <taxon>Eukaryota</taxon>
        <taxon>Viridiplantae</taxon>
        <taxon>Chlorophyta</taxon>
        <taxon>Chloropicophyceae</taxon>
        <taxon>Chloropicales</taxon>
        <taxon>Chloropicaceae</taxon>
        <taxon>Chloropicon</taxon>
    </lineage>
</organism>
<evidence type="ECO:0000313" key="2">
    <source>
        <dbReference type="EMBL" id="QDZ20888.1"/>
    </source>
</evidence>
<dbReference type="AlphaFoldDB" id="A0A5B8MJU6"/>
<keyword evidence="3" id="KW-1185">Reference proteome</keyword>
<sequence>MPKGVFIDKRLKKRRRASSSRRSETMPKGVFIDKRLKKRRRASSSRRSATMPKGVCINKRRSKKKPYGVRIGRSSPYYTTVAEAVAALEAYRAGKLKKRATARAALAGKRARNLAIYGRNSATEREVALALVARWEATIPGSAALVLNDGTKADVLLRLSEEDAWLPVQLKTTSGAMKGSPNTWQFHKVTGYSGMCVVCWRCDVGDAWVYNGDALNERGKVDLSVTPRRKNCKNCELALARDLNLDALVQWLSEQAQAQAQAHLCRWTTVTEHAARHDFASEAHALEMRGIDAFKASFPKHRYAFPEGQNTQVDLLKDATTRQQFKTASAASNGVAGFMCSLHTCAGRDEAGKQLKDPYPAGAFDELVAVAWVEDKAYFWIIPAAELEAKGYLQSESQPGKTGLQLHASQIGVQPNPHARNKADTWTHKYFHSAA</sequence>
<feature type="compositionally biased region" description="Basic residues" evidence="1">
    <location>
        <begin position="10"/>
        <end position="19"/>
    </location>
</feature>
<evidence type="ECO:0000256" key="1">
    <source>
        <dbReference type="SAM" id="MobiDB-lite"/>
    </source>
</evidence>
<gene>
    <name evidence="2" type="ORF">A3770_04p34060</name>
</gene>
<reference evidence="2 3" key="1">
    <citation type="submission" date="2018-07" db="EMBL/GenBank/DDBJ databases">
        <title>The complete nuclear genome of the prasinophyte Chloropicon primus (CCMP1205).</title>
        <authorList>
            <person name="Pombert J.-F."/>
            <person name="Otis C."/>
            <person name="Turmel M."/>
            <person name="Lemieux C."/>
        </authorList>
    </citation>
    <scope>NUCLEOTIDE SEQUENCE [LARGE SCALE GENOMIC DNA]</scope>
    <source>
        <strain evidence="2 3">CCMP1205</strain>
    </source>
</reference>
<dbReference type="EMBL" id="CP031037">
    <property type="protein sequence ID" value="QDZ20888.1"/>
    <property type="molecule type" value="Genomic_DNA"/>
</dbReference>
<proteinExistence type="predicted"/>
<feature type="region of interest" description="Disordered" evidence="1">
    <location>
        <begin position="1"/>
        <end position="29"/>
    </location>
</feature>